<evidence type="ECO:0000256" key="2">
    <source>
        <dbReference type="ARBA" id="ARBA00010535"/>
    </source>
</evidence>
<geneLocation type="mitochondrion" evidence="12"/>
<organism evidence="12">
    <name type="scientific">Trichuris arvicolae</name>
    <dbReference type="NCBI Taxonomy" id="153940"/>
    <lineage>
        <taxon>Eukaryota</taxon>
        <taxon>Metazoa</taxon>
        <taxon>Ecdysozoa</taxon>
        <taxon>Nematoda</taxon>
        <taxon>Enoplea</taxon>
        <taxon>Dorylaimia</taxon>
        <taxon>Trichinellida</taxon>
        <taxon>Trichuridae</taxon>
        <taxon>Trichuris</taxon>
    </lineage>
</organism>
<accession>A0A8F5HTZ3</accession>
<evidence type="ECO:0000256" key="1">
    <source>
        <dbReference type="ARBA" id="ARBA00004141"/>
    </source>
</evidence>
<evidence type="ECO:0000256" key="3">
    <source>
        <dbReference type="ARBA" id="ARBA00021009"/>
    </source>
</evidence>
<dbReference type="InterPro" id="IPR018086">
    <property type="entry name" value="NADH_UbQ_OxRdtase_su1_CS"/>
</dbReference>
<dbReference type="AlphaFoldDB" id="A0A8F5HTZ3"/>
<dbReference type="PANTHER" id="PTHR11432">
    <property type="entry name" value="NADH DEHYDROGENASE SUBUNIT 1"/>
    <property type="match status" value="1"/>
</dbReference>
<evidence type="ECO:0000256" key="4">
    <source>
        <dbReference type="ARBA" id="ARBA00022448"/>
    </source>
</evidence>
<proteinExistence type="inferred from homology"/>
<keyword evidence="7 10" id="KW-0830">Ubiquinone</keyword>
<dbReference type="EMBL" id="MZ229684">
    <property type="protein sequence ID" value="QXJ80284.1"/>
    <property type="molecule type" value="Genomic_DNA"/>
</dbReference>
<feature type="transmembrane region" description="Helical" evidence="11">
    <location>
        <begin position="102"/>
        <end position="121"/>
    </location>
</feature>
<comment type="subcellular location">
    <subcellularLocation>
        <location evidence="1">Membrane</location>
        <topology evidence="1">Multi-pass membrane protein</topology>
    </subcellularLocation>
    <subcellularLocation>
        <location evidence="9">Mitochondrion inner membrane</location>
        <topology evidence="9">Multi-pass membrane protein</topology>
    </subcellularLocation>
</comment>
<dbReference type="GO" id="GO:0003954">
    <property type="term" value="F:NADH dehydrogenase activity"/>
    <property type="evidence" value="ECO:0007669"/>
    <property type="project" value="TreeGrafter"/>
</dbReference>
<keyword evidence="5 9" id="KW-0812">Transmembrane</keyword>
<comment type="catalytic activity">
    <reaction evidence="10">
        <text>a ubiquinone + NADH + 5 H(+)(in) = a ubiquinol + NAD(+) + 4 H(+)(out)</text>
        <dbReference type="Rhea" id="RHEA:29091"/>
        <dbReference type="Rhea" id="RHEA-COMP:9565"/>
        <dbReference type="Rhea" id="RHEA-COMP:9566"/>
        <dbReference type="ChEBI" id="CHEBI:15378"/>
        <dbReference type="ChEBI" id="CHEBI:16389"/>
        <dbReference type="ChEBI" id="CHEBI:17976"/>
        <dbReference type="ChEBI" id="CHEBI:57540"/>
        <dbReference type="ChEBI" id="CHEBI:57945"/>
        <dbReference type="EC" id="7.1.1.2"/>
    </reaction>
</comment>
<evidence type="ECO:0000256" key="6">
    <source>
        <dbReference type="ARBA" id="ARBA00022989"/>
    </source>
</evidence>
<dbReference type="PANTHER" id="PTHR11432:SF3">
    <property type="entry name" value="NADH-UBIQUINONE OXIDOREDUCTASE CHAIN 1"/>
    <property type="match status" value="1"/>
</dbReference>
<dbReference type="PROSITE" id="PS00668">
    <property type="entry name" value="COMPLEX1_ND1_2"/>
    <property type="match status" value="1"/>
</dbReference>
<evidence type="ECO:0000256" key="11">
    <source>
        <dbReference type="SAM" id="Phobius"/>
    </source>
</evidence>
<evidence type="ECO:0000313" key="12">
    <source>
        <dbReference type="EMBL" id="QXJ80284.1"/>
    </source>
</evidence>
<comment type="similarity">
    <text evidence="2 9">Belongs to the complex I subunit 1 family.</text>
</comment>
<feature type="transmembrane region" description="Helical" evidence="11">
    <location>
        <begin position="170"/>
        <end position="192"/>
    </location>
</feature>
<dbReference type="GO" id="GO:0008137">
    <property type="term" value="F:NADH dehydrogenase (ubiquinone) activity"/>
    <property type="evidence" value="ECO:0007669"/>
    <property type="project" value="UniProtKB-EC"/>
</dbReference>
<dbReference type="EC" id="7.1.1.2" evidence="10"/>
<evidence type="ECO:0000256" key="8">
    <source>
        <dbReference type="ARBA" id="ARBA00023136"/>
    </source>
</evidence>
<keyword evidence="8 11" id="KW-0472">Membrane</keyword>
<feature type="transmembrane region" description="Helical" evidence="11">
    <location>
        <begin position="141"/>
        <end position="158"/>
    </location>
</feature>
<reference evidence="12" key="1">
    <citation type="journal article" date="2021" name="Life">
        <title>Mitogenomics and Evolutionary History of Rodent Whipworms (Trichuris spp.) Originating from Three Biogeographic Regions.</title>
        <authorList>
            <person name="Petruzela J."/>
            <person name="Ribas A."/>
            <person name="de Bellocq J.G."/>
        </authorList>
    </citation>
    <scope>NUCLEOTIDE SEQUENCE</scope>
</reference>
<dbReference type="InterPro" id="IPR001694">
    <property type="entry name" value="NADH_UbQ_OxRdtase_su1/FPO"/>
</dbReference>
<dbReference type="GO" id="GO:0009060">
    <property type="term" value="P:aerobic respiration"/>
    <property type="evidence" value="ECO:0007669"/>
    <property type="project" value="TreeGrafter"/>
</dbReference>
<sequence>MLFWLLQIFVLTLMILLAVAFITLLERAYMGISQRRRGPNKILFWGILQPVLDGIKLLMKSSMKPSHLNMVLFSFIPAINLMLFIAFWSAMPFLFKIMQFSFSSLFVIVLLGMMGFSIMITGWASNNKYALFGSLRSMTQSISYEVTLSLVILSIMCMKNSLNLSTAWKGFINMEIFFSLIFLLPVVIMILAECGRTPFDLMEAESELVSGYNVEYNSVEFAFLFMAEYGMIILLSILFSIMLSPTISGFISYFIMSSILFARYTLPRMRYDYLMSLMWKSLLPSVILIWMMIFNISMST</sequence>
<feature type="transmembrane region" description="Helical" evidence="11">
    <location>
        <begin position="229"/>
        <end position="256"/>
    </location>
</feature>
<name>A0A8F5HTZ3_9BILA</name>
<dbReference type="GO" id="GO:0005743">
    <property type="term" value="C:mitochondrial inner membrane"/>
    <property type="evidence" value="ECO:0007669"/>
    <property type="project" value="UniProtKB-SubCell"/>
</dbReference>
<gene>
    <name evidence="12" type="primary">NAD1</name>
</gene>
<evidence type="ECO:0000256" key="5">
    <source>
        <dbReference type="ARBA" id="ARBA00022692"/>
    </source>
</evidence>
<evidence type="ECO:0000256" key="10">
    <source>
        <dbReference type="RuleBase" id="RU000473"/>
    </source>
</evidence>
<feature type="transmembrane region" description="Helical" evidence="11">
    <location>
        <begin position="71"/>
        <end position="95"/>
    </location>
</feature>
<dbReference type="Pfam" id="PF00146">
    <property type="entry name" value="NADHdh"/>
    <property type="match status" value="1"/>
</dbReference>
<protein>
    <recommendedName>
        <fullName evidence="3 10">NADH-ubiquinone oxidoreductase chain 1</fullName>
        <ecNumber evidence="10">7.1.1.2</ecNumber>
    </recommendedName>
</protein>
<feature type="transmembrane region" description="Helical" evidence="11">
    <location>
        <begin position="277"/>
        <end position="298"/>
    </location>
</feature>
<keyword evidence="9" id="KW-0520">NAD</keyword>
<feature type="transmembrane region" description="Helical" evidence="11">
    <location>
        <begin position="6"/>
        <end position="30"/>
    </location>
</feature>
<keyword evidence="4" id="KW-0813">Transport</keyword>
<keyword evidence="10 12" id="KW-0496">Mitochondrion</keyword>
<keyword evidence="6 11" id="KW-1133">Transmembrane helix</keyword>
<evidence type="ECO:0000256" key="7">
    <source>
        <dbReference type="ARBA" id="ARBA00023075"/>
    </source>
</evidence>
<evidence type="ECO:0000256" key="9">
    <source>
        <dbReference type="RuleBase" id="RU000471"/>
    </source>
</evidence>